<dbReference type="EMBL" id="LGRX02035942">
    <property type="protein sequence ID" value="KAK3232587.1"/>
    <property type="molecule type" value="Genomic_DNA"/>
</dbReference>
<name>A0AAE0BB18_9CHLO</name>
<protein>
    <submittedName>
        <fullName evidence="1">Uncharacterized protein</fullName>
    </submittedName>
</protein>
<sequence>MTDPAQRARLRWTAVGIVGKQAGPREVEAEAGLVLGIQSASTLEPSAVGGPAVIPSVCMPSDAPGCIHSTGLGGTLMWDDGSREIPLCTLWDVTLHLCSDFSSDSLHDAATQRGQTESHSRWSCEVKPSAVEVTAVAPALLYVTGPSTMASSTPDGTGLHCVG</sequence>
<dbReference type="Proteomes" id="UP001190700">
    <property type="component" value="Unassembled WGS sequence"/>
</dbReference>
<accession>A0AAE0BB18</accession>
<comment type="caution">
    <text evidence="1">The sequence shown here is derived from an EMBL/GenBank/DDBJ whole genome shotgun (WGS) entry which is preliminary data.</text>
</comment>
<keyword evidence="2" id="KW-1185">Reference proteome</keyword>
<proteinExistence type="predicted"/>
<organism evidence="1 2">
    <name type="scientific">Cymbomonas tetramitiformis</name>
    <dbReference type="NCBI Taxonomy" id="36881"/>
    <lineage>
        <taxon>Eukaryota</taxon>
        <taxon>Viridiplantae</taxon>
        <taxon>Chlorophyta</taxon>
        <taxon>Pyramimonadophyceae</taxon>
        <taxon>Pyramimonadales</taxon>
        <taxon>Pyramimonadaceae</taxon>
        <taxon>Cymbomonas</taxon>
    </lineage>
</organism>
<evidence type="ECO:0000313" key="2">
    <source>
        <dbReference type="Proteomes" id="UP001190700"/>
    </source>
</evidence>
<reference evidence="1 2" key="1">
    <citation type="journal article" date="2015" name="Genome Biol. Evol.">
        <title>Comparative Genomics of a Bacterivorous Green Alga Reveals Evolutionary Causalities and Consequences of Phago-Mixotrophic Mode of Nutrition.</title>
        <authorList>
            <person name="Burns J.A."/>
            <person name="Paasch A."/>
            <person name="Narechania A."/>
            <person name="Kim E."/>
        </authorList>
    </citation>
    <scope>NUCLEOTIDE SEQUENCE [LARGE SCALE GENOMIC DNA]</scope>
    <source>
        <strain evidence="1 2">PLY_AMNH</strain>
    </source>
</reference>
<evidence type="ECO:0000313" key="1">
    <source>
        <dbReference type="EMBL" id="KAK3232587.1"/>
    </source>
</evidence>
<gene>
    <name evidence="1" type="ORF">CYMTET_57045</name>
</gene>
<dbReference type="AlphaFoldDB" id="A0AAE0BB18"/>